<evidence type="ECO:0000256" key="1">
    <source>
        <dbReference type="ARBA" id="ARBA00022763"/>
    </source>
</evidence>
<protein>
    <recommendedName>
        <fullName evidence="2">Methylated-DNA-[protein]-cysteine S-methyltransferase DNA binding domain-containing protein</fullName>
    </recommendedName>
</protein>
<dbReference type="AlphaFoldDB" id="A0A2N0VIX3"/>
<dbReference type="Pfam" id="PF01035">
    <property type="entry name" value="DNA_binding_1"/>
    <property type="match status" value="1"/>
</dbReference>
<name>A0A2N0VIX3_9BACT</name>
<keyword evidence="4" id="KW-1185">Reference proteome</keyword>
<evidence type="ECO:0000313" key="3">
    <source>
        <dbReference type="EMBL" id="PKD44088.1"/>
    </source>
</evidence>
<gene>
    <name evidence="3" type="ORF">CWD77_01040</name>
</gene>
<keyword evidence="1" id="KW-0227">DNA damage</keyword>
<sequence>MEYIPQGRMTTHGAIAKCMGVASGAHMVGYALNQLVHEHEDQPLPTHSVVNRLGQLTARG</sequence>
<organism evidence="3 4">
    <name type="scientific">Rhodohalobacter barkolensis</name>
    <dbReference type="NCBI Taxonomy" id="2053187"/>
    <lineage>
        <taxon>Bacteria</taxon>
        <taxon>Pseudomonadati</taxon>
        <taxon>Balneolota</taxon>
        <taxon>Balneolia</taxon>
        <taxon>Balneolales</taxon>
        <taxon>Balneolaceae</taxon>
        <taxon>Rhodohalobacter</taxon>
    </lineage>
</organism>
<dbReference type="SUPFAM" id="SSF46767">
    <property type="entry name" value="Methylated DNA-protein cysteine methyltransferase, C-terminal domain"/>
    <property type="match status" value="1"/>
</dbReference>
<evidence type="ECO:0000259" key="2">
    <source>
        <dbReference type="Pfam" id="PF01035"/>
    </source>
</evidence>
<dbReference type="OrthoDB" id="9132167at2"/>
<dbReference type="InterPro" id="IPR036388">
    <property type="entry name" value="WH-like_DNA-bd_sf"/>
</dbReference>
<dbReference type="Gene3D" id="1.10.10.10">
    <property type="entry name" value="Winged helix-like DNA-binding domain superfamily/Winged helix DNA-binding domain"/>
    <property type="match status" value="1"/>
</dbReference>
<dbReference type="InterPro" id="IPR036217">
    <property type="entry name" value="MethylDNA_cys_MeTrfase_DNAb"/>
</dbReference>
<dbReference type="EMBL" id="PISP01000001">
    <property type="protein sequence ID" value="PKD44088.1"/>
    <property type="molecule type" value="Genomic_DNA"/>
</dbReference>
<comment type="caution">
    <text evidence="3">The sequence shown here is derived from an EMBL/GenBank/DDBJ whole genome shotgun (WGS) entry which is preliminary data.</text>
</comment>
<reference evidence="3 4" key="1">
    <citation type="submission" date="2017-11" db="EMBL/GenBank/DDBJ databases">
        <title>Rhodohalobacter 15182 sp. nov., isolated from a salt lake.</title>
        <authorList>
            <person name="Han S."/>
        </authorList>
    </citation>
    <scope>NUCLEOTIDE SEQUENCE [LARGE SCALE GENOMIC DNA]</scope>
    <source>
        <strain evidence="3 4">15182</strain>
    </source>
</reference>
<dbReference type="RefSeq" id="WP_101071362.1">
    <property type="nucleotide sequence ID" value="NZ_PISP01000001.1"/>
</dbReference>
<evidence type="ECO:0000313" key="4">
    <source>
        <dbReference type="Proteomes" id="UP000233398"/>
    </source>
</evidence>
<dbReference type="Proteomes" id="UP000233398">
    <property type="component" value="Unassembled WGS sequence"/>
</dbReference>
<dbReference type="GO" id="GO:0006281">
    <property type="term" value="P:DNA repair"/>
    <property type="evidence" value="ECO:0007669"/>
    <property type="project" value="InterPro"/>
</dbReference>
<feature type="domain" description="Methylated-DNA-[protein]-cysteine S-methyltransferase DNA binding" evidence="2">
    <location>
        <begin position="3"/>
        <end position="58"/>
    </location>
</feature>
<accession>A0A2N0VIX3</accession>
<dbReference type="InterPro" id="IPR014048">
    <property type="entry name" value="MethylDNA_cys_MeTrfase_DNA-bd"/>
</dbReference>
<proteinExistence type="predicted"/>
<dbReference type="GO" id="GO:0003824">
    <property type="term" value="F:catalytic activity"/>
    <property type="evidence" value="ECO:0007669"/>
    <property type="project" value="InterPro"/>
</dbReference>